<protein>
    <recommendedName>
        <fullName evidence="3">DUF3293 domain-containing protein</fullName>
    </recommendedName>
</protein>
<proteinExistence type="predicted"/>
<dbReference type="Pfam" id="PF11697">
    <property type="entry name" value="DUF3293"/>
    <property type="match status" value="1"/>
</dbReference>
<evidence type="ECO:0000313" key="2">
    <source>
        <dbReference type="Proteomes" id="UP001064971"/>
    </source>
</evidence>
<name>A0ABN6RFK8_9DEIO</name>
<dbReference type="RefSeq" id="WP_264776631.1">
    <property type="nucleotide sequence ID" value="NZ_AP026560.1"/>
</dbReference>
<sequence>MSGGEERAAFLAASYGTPGERFRLSGERGSAPSWARGRWAVVTAWNPGGRRAEDEDNARAGADLHARVVTAGLSPLPAMNGEGEWEEEALILPGATLRQAAGWGSAFGQAAVLWGVGARVALVWLGPQGRVAGAERFWARRLASSAGDQGDR</sequence>
<evidence type="ECO:0000313" key="1">
    <source>
        <dbReference type="EMBL" id="BDP40823.1"/>
    </source>
</evidence>
<dbReference type="InterPro" id="IPR021710">
    <property type="entry name" value="DUF3293"/>
</dbReference>
<dbReference type="EMBL" id="AP026560">
    <property type="protein sequence ID" value="BDP40823.1"/>
    <property type="molecule type" value="Genomic_DNA"/>
</dbReference>
<keyword evidence="2" id="KW-1185">Reference proteome</keyword>
<accession>A0ABN6RFK8</accession>
<gene>
    <name evidence="1" type="ORF">DAETH_07920</name>
</gene>
<organism evidence="1 2">
    <name type="scientific">Deinococcus aetherius</name>
    <dbReference type="NCBI Taxonomy" id="200252"/>
    <lineage>
        <taxon>Bacteria</taxon>
        <taxon>Thermotogati</taxon>
        <taxon>Deinococcota</taxon>
        <taxon>Deinococci</taxon>
        <taxon>Deinococcales</taxon>
        <taxon>Deinococcaceae</taxon>
        <taxon>Deinococcus</taxon>
    </lineage>
</organism>
<evidence type="ECO:0008006" key="3">
    <source>
        <dbReference type="Google" id="ProtNLM"/>
    </source>
</evidence>
<dbReference type="Proteomes" id="UP001064971">
    <property type="component" value="Chromosome"/>
</dbReference>
<reference evidence="1" key="1">
    <citation type="submission" date="2022-07" db="EMBL/GenBank/DDBJ databases">
        <title>Complete Genome Sequence of the Radioresistant Bacterium Deinococcus aetherius ST0316, Isolated from the Air Dust collected in Lower Stratosphere above Japan.</title>
        <authorList>
            <person name="Satoh K."/>
            <person name="Hagiwara K."/>
            <person name="Katsumata K."/>
            <person name="Kubo A."/>
            <person name="Yokobori S."/>
            <person name="Yamagishi A."/>
            <person name="Oono Y."/>
            <person name="Narumi I."/>
        </authorList>
    </citation>
    <scope>NUCLEOTIDE SEQUENCE</scope>
    <source>
        <strain evidence="1">ST0316</strain>
    </source>
</reference>